<feature type="region of interest" description="Disordered" evidence="1">
    <location>
        <begin position="1"/>
        <end position="84"/>
    </location>
</feature>
<dbReference type="InterPro" id="IPR021787">
    <property type="entry name" value="DUF3352"/>
</dbReference>
<gene>
    <name evidence="2" type="ordered locus">Tfu_0463</name>
</gene>
<reference evidence="2" key="1">
    <citation type="submission" date="2005-07" db="EMBL/GenBank/DDBJ databases">
        <title>Complete sequence of Thermobifida fusca YX.</title>
        <authorList>
            <consortium name="US DOE Joint Genome Institute"/>
            <person name="Copeland A."/>
            <person name="Lucas S."/>
            <person name="Lapidus A."/>
            <person name="Barry K."/>
            <person name="Detter J.C."/>
            <person name="Glavina T."/>
            <person name="Hammon N."/>
            <person name="Israni S."/>
            <person name="Pitluck S."/>
            <person name="Di Bartolo G."/>
            <person name="Chain P."/>
            <person name="Schmutz J."/>
            <person name="Larimer F."/>
            <person name="Land M."/>
            <person name="Lykidis A."/>
            <person name="Richardson P."/>
        </authorList>
    </citation>
    <scope>NUCLEOTIDE SEQUENCE</scope>
    <source>
        <strain evidence="2">YX</strain>
    </source>
</reference>
<evidence type="ECO:0008006" key="3">
    <source>
        <dbReference type="Google" id="ProtNLM"/>
    </source>
</evidence>
<protein>
    <recommendedName>
        <fullName evidence="3">DUF3352 domain-containing protein</fullName>
    </recommendedName>
</protein>
<evidence type="ECO:0000256" key="1">
    <source>
        <dbReference type="SAM" id="MobiDB-lite"/>
    </source>
</evidence>
<dbReference type="eggNOG" id="ENOG5030RUJ">
    <property type="taxonomic scope" value="Bacteria"/>
</dbReference>
<dbReference type="KEGG" id="tfu:Tfu_0463"/>
<dbReference type="STRING" id="269800.Tfu_0463"/>
<accession>Q47SR6</accession>
<proteinExistence type="predicted"/>
<sequence>MPPGHPAGPPPSHGQPQGPPPGQPQGAPPGQPQGAPPGQPQGVPSGQPQGAPSGAALAAPHGPGGPGFPPSGQPMHSGPGGPPPRKKPVWLIPLSIVLAVALIGGGVWASVALVNNLFGGAQPESVLPRSSAVFAKLDLKPTGQQWASYAQFYERLPDTLKDEFESAEDDFGEELFEELFPNVELDYASEVEPWLGQRFGVAVWAGNEEPLYAIALAVEDEELAEETLTRIQSEDDTLFFEVVDGFAILTDSQDALNDRRFLVENEGTLEDNEDFADDISDIGRGIATAWIDYGAIVHNEVLAADADLEDLAELGQVTGRLVAVVRMESKYLEFQANLVNAALDGNTIFAESVPTGGITALHDLPDNSVIALGGDGLDAVAQAFWEANQGSIESSEDYEEFDSAMRELGVRLPADFHKLLGTKTAFGMTDLEGLDYFGYSDIPFELRLTGADSALWDELVSPMSTGFGPSPSVTTDGDTTVISMGSAGTGRLGDDPVFQETMSGLEKAHLALYMDLRAAAEMWEDARPNQWGGLGGALQFQENGSATLNLRWVPSPE</sequence>
<dbReference type="HOGENOM" id="CLU_540613_0_0_11"/>
<name>Q47SR6_THEFY</name>
<dbReference type="AlphaFoldDB" id="Q47SR6"/>
<dbReference type="Pfam" id="PF11832">
    <property type="entry name" value="DUF3352"/>
    <property type="match status" value="1"/>
</dbReference>
<dbReference type="EMBL" id="CP000088">
    <property type="protein sequence ID" value="AAZ54501.1"/>
    <property type="molecule type" value="Genomic_DNA"/>
</dbReference>
<organism evidence="2">
    <name type="scientific">Thermobifida fusca (strain YX)</name>
    <dbReference type="NCBI Taxonomy" id="269800"/>
    <lineage>
        <taxon>Bacteria</taxon>
        <taxon>Bacillati</taxon>
        <taxon>Actinomycetota</taxon>
        <taxon>Actinomycetes</taxon>
        <taxon>Streptosporangiales</taxon>
        <taxon>Nocardiopsidaceae</taxon>
        <taxon>Thermobifida</taxon>
    </lineage>
</organism>
<feature type="compositionally biased region" description="Pro residues" evidence="1">
    <location>
        <begin position="1"/>
        <end position="39"/>
    </location>
</feature>
<evidence type="ECO:0000313" key="2">
    <source>
        <dbReference type="EMBL" id="AAZ54501.1"/>
    </source>
</evidence>
<feature type="compositionally biased region" description="Low complexity" evidence="1">
    <location>
        <begin position="40"/>
        <end position="61"/>
    </location>
</feature>